<evidence type="ECO:0000256" key="2">
    <source>
        <dbReference type="SAM" id="SignalP"/>
    </source>
</evidence>
<dbReference type="Proteomes" id="UP000032545">
    <property type="component" value="Unassembled WGS sequence"/>
</dbReference>
<dbReference type="AlphaFoldDB" id="A0A0D8BJV0"/>
<dbReference type="PROSITE" id="PS51318">
    <property type="entry name" value="TAT"/>
    <property type="match status" value="1"/>
</dbReference>
<organism evidence="3 4">
    <name type="scientific">Frankia torreyi</name>
    <dbReference type="NCBI Taxonomy" id="1856"/>
    <lineage>
        <taxon>Bacteria</taxon>
        <taxon>Bacillati</taxon>
        <taxon>Actinomycetota</taxon>
        <taxon>Actinomycetes</taxon>
        <taxon>Frankiales</taxon>
        <taxon>Frankiaceae</taxon>
        <taxon>Frankia</taxon>
    </lineage>
</organism>
<proteinExistence type="predicted"/>
<gene>
    <name evidence="3" type="ORF">FF36_01133</name>
</gene>
<evidence type="ECO:0000313" key="4">
    <source>
        <dbReference type="Proteomes" id="UP000032545"/>
    </source>
</evidence>
<feature type="region of interest" description="Disordered" evidence="1">
    <location>
        <begin position="122"/>
        <end position="141"/>
    </location>
</feature>
<keyword evidence="4" id="KW-1185">Reference proteome</keyword>
<feature type="signal peptide" evidence="2">
    <location>
        <begin position="1"/>
        <end position="31"/>
    </location>
</feature>
<name>A0A0D8BJV0_9ACTN</name>
<dbReference type="RefSeq" id="WP_044883894.1">
    <property type="nucleotide sequence ID" value="NZ_JYFN01000006.1"/>
</dbReference>
<keyword evidence="2" id="KW-0732">Signal</keyword>
<dbReference type="OrthoDB" id="3215121at2"/>
<dbReference type="PATRIC" id="fig|1502723.3.peg.4913"/>
<comment type="caution">
    <text evidence="3">The sequence shown here is derived from an EMBL/GenBank/DDBJ whole genome shotgun (WGS) entry which is preliminary data.</text>
</comment>
<accession>A0A0D8BJV0</accession>
<feature type="chain" id="PRO_5002327123" description="Ig-like domain-containing protein" evidence="2">
    <location>
        <begin position="32"/>
        <end position="141"/>
    </location>
</feature>
<dbReference type="InterPro" id="IPR006311">
    <property type="entry name" value="TAT_signal"/>
</dbReference>
<dbReference type="EMBL" id="JYFN01000006">
    <property type="protein sequence ID" value="KJE24406.1"/>
    <property type="molecule type" value="Genomic_DNA"/>
</dbReference>
<protein>
    <recommendedName>
        <fullName evidence="5">Ig-like domain-containing protein</fullName>
    </recommendedName>
</protein>
<sequence length="141" mass="14277" precursor="true">MPSTRAALRTAAVGATGAVAAGLFGAIPADASTPIQSTGCTVTAWPPTGGSTIFANGGITCDPRYSGNMQISNQLRKYANGQWMSVGDPVKKSYWGGSGIGEGTSVPCSFNGQAQFKTVTTGTADGMSTTDTSPSTTYSCF</sequence>
<evidence type="ECO:0000256" key="1">
    <source>
        <dbReference type="SAM" id="MobiDB-lite"/>
    </source>
</evidence>
<reference evidence="3 4" key="2">
    <citation type="journal article" date="2016" name="Genome Announc.">
        <title>Permanent Draft Genome Sequences for Two Variants of Frankia sp. Strain CpI1, the First Frankia Strain Isolated from Root Nodules of Comptonia peregrina.</title>
        <authorList>
            <person name="Oshone R."/>
            <person name="Hurst S.G.IV."/>
            <person name="Abebe-Akele F."/>
            <person name="Simpson S."/>
            <person name="Morris K."/>
            <person name="Thomas W.K."/>
            <person name="Tisa L.S."/>
        </authorList>
    </citation>
    <scope>NUCLEOTIDE SEQUENCE [LARGE SCALE GENOMIC DNA]</scope>
    <source>
        <strain evidence="4">CpI1-S</strain>
    </source>
</reference>
<evidence type="ECO:0000313" key="3">
    <source>
        <dbReference type="EMBL" id="KJE24406.1"/>
    </source>
</evidence>
<evidence type="ECO:0008006" key="5">
    <source>
        <dbReference type="Google" id="ProtNLM"/>
    </source>
</evidence>
<reference evidence="4" key="1">
    <citation type="submission" date="2015-02" db="EMBL/GenBank/DDBJ databases">
        <title>Draft Genome of Frankia sp. CpI1-S.</title>
        <authorList>
            <person name="Oshone R.T."/>
            <person name="Ngom M."/>
            <person name="Ghodhbane-Gtari F."/>
            <person name="Gtari M."/>
            <person name="Morris K."/>
            <person name="Thomas K."/>
            <person name="Sen A."/>
            <person name="Tisa L.S."/>
        </authorList>
    </citation>
    <scope>NUCLEOTIDE SEQUENCE [LARGE SCALE GENOMIC DNA]</scope>
    <source>
        <strain evidence="4">CpI1-S</strain>
    </source>
</reference>
<feature type="compositionally biased region" description="Low complexity" evidence="1">
    <location>
        <begin position="128"/>
        <end position="141"/>
    </location>
</feature>